<dbReference type="EMBL" id="JAAAIP010000005">
    <property type="protein sequence ID" value="KAG0330247.1"/>
    <property type="molecule type" value="Genomic_DNA"/>
</dbReference>
<evidence type="ECO:0000313" key="3">
    <source>
        <dbReference type="Proteomes" id="UP000738325"/>
    </source>
</evidence>
<evidence type="ECO:0008006" key="4">
    <source>
        <dbReference type="Google" id="ProtNLM"/>
    </source>
</evidence>
<name>A0A9P6V0Y5_9FUNG</name>
<feature type="compositionally biased region" description="Low complexity" evidence="1">
    <location>
        <begin position="144"/>
        <end position="153"/>
    </location>
</feature>
<proteinExistence type="predicted"/>
<dbReference type="Pfam" id="PF10253">
    <property type="entry name" value="PRCC"/>
    <property type="match status" value="1"/>
</dbReference>
<accession>A0A9P6V0Y5</accession>
<comment type="caution">
    <text evidence="2">The sequence shown here is derived from an EMBL/GenBank/DDBJ whole genome shotgun (WGS) entry which is preliminary data.</text>
</comment>
<dbReference type="Proteomes" id="UP000738325">
    <property type="component" value="Unassembled WGS sequence"/>
</dbReference>
<reference evidence="2" key="1">
    <citation type="journal article" date="2020" name="Fungal Divers.">
        <title>Resolving the Mortierellaceae phylogeny through synthesis of multi-gene phylogenetics and phylogenomics.</title>
        <authorList>
            <person name="Vandepol N."/>
            <person name="Liber J."/>
            <person name="Desiro A."/>
            <person name="Na H."/>
            <person name="Kennedy M."/>
            <person name="Barry K."/>
            <person name="Grigoriev I.V."/>
            <person name="Miller A.N."/>
            <person name="O'Donnell K."/>
            <person name="Stajich J.E."/>
            <person name="Bonito G."/>
        </authorList>
    </citation>
    <scope>NUCLEOTIDE SEQUENCE</scope>
    <source>
        <strain evidence="2">REB-010B</strain>
    </source>
</reference>
<feature type="compositionally biased region" description="Acidic residues" evidence="1">
    <location>
        <begin position="159"/>
        <end position="171"/>
    </location>
</feature>
<sequence length="395" mass="42278">MDALNAYGSDSEDSGSETISPSTTARTSGTKTTSLNSLLPPPKSNNNSVTAATTSASTAPAAKTSKYYSLPTLEPESDSDEEESIFRKKARLSEAAKNAGSGVSGLFAMLPAPKAKSSSSITTAAAAKAKPSFMPRAVKKNTEAAAAAPKKPAFTTSNEGDDDEAEDDDEPVSFFPLGAAATATSSKGKTASSTYIPLFFDKKPLTTQEQQEQSQPDVDVSTTNEQYAYPSNEQYAFPGNEQYAYNEQYEYPTNDQYAYQTNDVHAAGAHHAYHGQSSGGKEGYSGGNMIELDDTGLKQLGMRKARDIPINVIDVSARDQMNQARHMRQAASGSNSQPKPVDLSTIEHLKPTALLKRKHNIMSLAYEAKANEAQLSASWAASRRTKAETQSKYGF</sequence>
<dbReference type="AlphaFoldDB" id="A0A9P6V0Y5"/>
<feature type="compositionally biased region" description="Low complexity" evidence="1">
    <location>
        <begin position="22"/>
        <end position="66"/>
    </location>
</feature>
<evidence type="ECO:0000313" key="2">
    <source>
        <dbReference type="EMBL" id="KAG0330247.1"/>
    </source>
</evidence>
<protein>
    <recommendedName>
        <fullName evidence="4">Mitotic checkpoint regulator, MAD2B-interacting-domain-containing protein</fullName>
    </recommendedName>
</protein>
<evidence type="ECO:0000256" key="1">
    <source>
        <dbReference type="SAM" id="MobiDB-lite"/>
    </source>
</evidence>
<dbReference type="InterPro" id="IPR018800">
    <property type="entry name" value="PRCC"/>
</dbReference>
<keyword evidence="3" id="KW-1185">Reference proteome</keyword>
<feature type="region of interest" description="Disordered" evidence="1">
    <location>
        <begin position="114"/>
        <end position="177"/>
    </location>
</feature>
<dbReference type="PANTHER" id="PTHR13621:SF2">
    <property type="entry name" value="PROLINE-RICH PROTEIN PRCC"/>
    <property type="match status" value="1"/>
</dbReference>
<dbReference type="OrthoDB" id="206969at2759"/>
<gene>
    <name evidence="2" type="ORF">BGZ99_007109</name>
</gene>
<organism evidence="2 3">
    <name type="scientific">Dissophora globulifera</name>
    <dbReference type="NCBI Taxonomy" id="979702"/>
    <lineage>
        <taxon>Eukaryota</taxon>
        <taxon>Fungi</taxon>
        <taxon>Fungi incertae sedis</taxon>
        <taxon>Mucoromycota</taxon>
        <taxon>Mortierellomycotina</taxon>
        <taxon>Mortierellomycetes</taxon>
        <taxon>Mortierellales</taxon>
        <taxon>Mortierellaceae</taxon>
        <taxon>Dissophora</taxon>
    </lineage>
</organism>
<dbReference type="PANTHER" id="PTHR13621">
    <property type="entry name" value="PROLINE-RICH PROTEIN PRCC"/>
    <property type="match status" value="1"/>
</dbReference>
<dbReference type="GO" id="GO:0005634">
    <property type="term" value="C:nucleus"/>
    <property type="evidence" value="ECO:0007669"/>
    <property type="project" value="TreeGrafter"/>
</dbReference>
<feature type="region of interest" description="Disordered" evidence="1">
    <location>
        <begin position="1"/>
        <end position="86"/>
    </location>
</feature>
<feature type="compositionally biased region" description="Low complexity" evidence="1">
    <location>
        <begin position="114"/>
        <end position="132"/>
    </location>
</feature>